<keyword evidence="3" id="KW-0808">Transferase</keyword>
<gene>
    <name evidence="10" type="ORF">PEBR_32284</name>
</gene>
<dbReference type="GO" id="GO:0004674">
    <property type="term" value="F:protein serine/threonine kinase activity"/>
    <property type="evidence" value="ECO:0007669"/>
    <property type="project" value="UniProtKB-KW"/>
</dbReference>
<comment type="catalytic activity">
    <reaction evidence="7">
        <text>L-threonyl-[protein] + ATP = O-phospho-L-threonyl-[protein] + ADP + H(+)</text>
        <dbReference type="Rhea" id="RHEA:46608"/>
        <dbReference type="Rhea" id="RHEA-COMP:11060"/>
        <dbReference type="Rhea" id="RHEA-COMP:11605"/>
        <dbReference type="ChEBI" id="CHEBI:15378"/>
        <dbReference type="ChEBI" id="CHEBI:30013"/>
        <dbReference type="ChEBI" id="CHEBI:30616"/>
        <dbReference type="ChEBI" id="CHEBI:61977"/>
        <dbReference type="ChEBI" id="CHEBI:456216"/>
        <dbReference type="EC" id="2.7.11.1"/>
    </reaction>
</comment>
<dbReference type="EC" id="2.7.11.1" evidence="1"/>
<comment type="caution">
    <text evidence="10">The sequence shown here is derived from an EMBL/GenBank/DDBJ whole genome shotgun (WGS) entry which is preliminary data.</text>
</comment>
<evidence type="ECO:0000256" key="3">
    <source>
        <dbReference type="ARBA" id="ARBA00022679"/>
    </source>
</evidence>
<dbReference type="PROSITE" id="PS50011">
    <property type="entry name" value="PROTEIN_KINASE_DOM"/>
    <property type="match status" value="1"/>
</dbReference>
<dbReference type="GO" id="GO:0000245">
    <property type="term" value="P:spliceosomal complex assembly"/>
    <property type="evidence" value="ECO:0007669"/>
    <property type="project" value="TreeGrafter"/>
</dbReference>
<dbReference type="SUPFAM" id="SSF56112">
    <property type="entry name" value="Protein kinase-like (PK-like)"/>
    <property type="match status" value="1"/>
</dbReference>
<sequence>MLPYFLRSLSRLGRSWRPLDFSNPNFARINASQRTEEETIPDYNASRYYPARIGEVFQDRYQVVGKLGFGAGSTAWLARDTNCRRYVTLKLFINSTSLGQQSDDELKMYQRIEGASKFHPGRNAVRSLLDSFDVDGPDDKHRCLVHPPLWESVSTFLHRNPVRQLPKPVLAFVLQRLFLALDSLHTECKVIHADIKADNIMFGIEDDSVFSDFEERELETPSPRKELDGRIIYVSRELGMLRE</sequence>
<protein>
    <recommendedName>
        <fullName evidence="1">non-specific serine/threonine protein kinase</fullName>
        <ecNumber evidence="1">2.7.11.1</ecNumber>
    </recommendedName>
</protein>
<evidence type="ECO:0000313" key="10">
    <source>
        <dbReference type="EMBL" id="OOQ83988.1"/>
    </source>
</evidence>
<reference evidence="11" key="1">
    <citation type="submission" date="2015-09" db="EMBL/GenBank/DDBJ databases">
        <authorList>
            <person name="Fill T.P."/>
            <person name="Baretta J.F."/>
            <person name="de Almeida L.G."/>
            <person name="Rocha M."/>
            <person name="de Souza D.H."/>
            <person name="Malavazi I."/>
            <person name="Cerdeira L.T."/>
            <person name="Hong H."/>
            <person name="Samborskyy M."/>
            <person name="de Vasconcelos A.T."/>
            <person name="Leadlay P."/>
            <person name="Rodrigues-Filho E."/>
        </authorList>
    </citation>
    <scope>NUCLEOTIDE SEQUENCE [LARGE SCALE GENOMIC DNA]</scope>
    <source>
        <strain evidence="11">LaBioMMi 136</strain>
    </source>
</reference>
<dbReference type="InterPro" id="IPR011009">
    <property type="entry name" value="Kinase-like_dom_sf"/>
</dbReference>
<keyword evidence="4" id="KW-0547">Nucleotide-binding</keyword>
<keyword evidence="6" id="KW-0067">ATP-binding</keyword>
<dbReference type="PANTHER" id="PTHR47634">
    <property type="entry name" value="PROTEIN KINASE DOMAIN-CONTAINING PROTEIN-RELATED"/>
    <property type="match status" value="1"/>
</dbReference>
<evidence type="ECO:0000256" key="2">
    <source>
        <dbReference type="ARBA" id="ARBA00022527"/>
    </source>
</evidence>
<feature type="domain" description="Protein kinase" evidence="9">
    <location>
        <begin position="61"/>
        <end position="243"/>
    </location>
</feature>
<evidence type="ECO:0000256" key="7">
    <source>
        <dbReference type="ARBA" id="ARBA00047899"/>
    </source>
</evidence>
<keyword evidence="5 10" id="KW-0418">Kinase</keyword>
<evidence type="ECO:0000256" key="8">
    <source>
        <dbReference type="ARBA" id="ARBA00048679"/>
    </source>
</evidence>
<dbReference type="PROSITE" id="PS00108">
    <property type="entry name" value="PROTEIN_KINASE_ST"/>
    <property type="match status" value="1"/>
</dbReference>
<dbReference type="Gene3D" id="1.10.510.10">
    <property type="entry name" value="Transferase(Phosphotransferase) domain 1"/>
    <property type="match status" value="1"/>
</dbReference>
<dbReference type="GO" id="GO:0005524">
    <property type="term" value="F:ATP binding"/>
    <property type="evidence" value="ECO:0007669"/>
    <property type="project" value="UniProtKB-KW"/>
</dbReference>
<evidence type="ECO:0000256" key="6">
    <source>
        <dbReference type="ARBA" id="ARBA00022840"/>
    </source>
</evidence>
<dbReference type="Pfam" id="PF00069">
    <property type="entry name" value="Pkinase"/>
    <property type="match status" value="1"/>
</dbReference>
<proteinExistence type="predicted"/>
<accession>A0A1S9RFZ4</accession>
<evidence type="ECO:0000256" key="4">
    <source>
        <dbReference type="ARBA" id="ARBA00022741"/>
    </source>
</evidence>
<dbReference type="SMART" id="SM00220">
    <property type="entry name" value="S_TKc"/>
    <property type="match status" value="1"/>
</dbReference>
<name>A0A1S9RFZ4_PENBI</name>
<organism evidence="10 11">
    <name type="scientific">Penicillium brasilianum</name>
    <dbReference type="NCBI Taxonomy" id="104259"/>
    <lineage>
        <taxon>Eukaryota</taxon>
        <taxon>Fungi</taxon>
        <taxon>Dikarya</taxon>
        <taxon>Ascomycota</taxon>
        <taxon>Pezizomycotina</taxon>
        <taxon>Eurotiomycetes</taxon>
        <taxon>Eurotiomycetidae</taxon>
        <taxon>Eurotiales</taxon>
        <taxon>Aspergillaceae</taxon>
        <taxon>Penicillium</taxon>
    </lineage>
</organism>
<evidence type="ECO:0000313" key="11">
    <source>
        <dbReference type="Proteomes" id="UP000190744"/>
    </source>
</evidence>
<dbReference type="GO" id="GO:0005737">
    <property type="term" value="C:cytoplasm"/>
    <property type="evidence" value="ECO:0007669"/>
    <property type="project" value="TreeGrafter"/>
</dbReference>
<dbReference type="InterPro" id="IPR051334">
    <property type="entry name" value="SRPK"/>
</dbReference>
<dbReference type="AlphaFoldDB" id="A0A1S9RFZ4"/>
<comment type="catalytic activity">
    <reaction evidence="8">
        <text>L-seryl-[protein] + ATP = O-phospho-L-seryl-[protein] + ADP + H(+)</text>
        <dbReference type="Rhea" id="RHEA:17989"/>
        <dbReference type="Rhea" id="RHEA-COMP:9863"/>
        <dbReference type="Rhea" id="RHEA-COMP:11604"/>
        <dbReference type="ChEBI" id="CHEBI:15378"/>
        <dbReference type="ChEBI" id="CHEBI:29999"/>
        <dbReference type="ChEBI" id="CHEBI:30616"/>
        <dbReference type="ChEBI" id="CHEBI:83421"/>
        <dbReference type="ChEBI" id="CHEBI:456216"/>
        <dbReference type="EC" id="2.7.11.1"/>
    </reaction>
</comment>
<evidence type="ECO:0000256" key="5">
    <source>
        <dbReference type="ARBA" id="ARBA00022777"/>
    </source>
</evidence>
<dbReference type="GO" id="GO:0050684">
    <property type="term" value="P:regulation of mRNA processing"/>
    <property type="evidence" value="ECO:0007669"/>
    <property type="project" value="TreeGrafter"/>
</dbReference>
<dbReference type="InterPro" id="IPR000719">
    <property type="entry name" value="Prot_kinase_dom"/>
</dbReference>
<keyword evidence="2" id="KW-0723">Serine/threonine-protein kinase</keyword>
<evidence type="ECO:0000259" key="9">
    <source>
        <dbReference type="PROSITE" id="PS50011"/>
    </source>
</evidence>
<dbReference type="GO" id="GO:0005634">
    <property type="term" value="C:nucleus"/>
    <property type="evidence" value="ECO:0007669"/>
    <property type="project" value="TreeGrafter"/>
</dbReference>
<dbReference type="InterPro" id="IPR008271">
    <property type="entry name" value="Ser/Thr_kinase_AS"/>
</dbReference>
<evidence type="ECO:0000256" key="1">
    <source>
        <dbReference type="ARBA" id="ARBA00012513"/>
    </source>
</evidence>
<dbReference type="PANTHER" id="PTHR47634:SF9">
    <property type="entry name" value="PROTEIN KINASE DOMAIN-CONTAINING PROTEIN-RELATED"/>
    <property type="match status" value="1"/>
</dbReference>
<dbReference type="EMBL" id="LJBN01000187">
    <property type="protein sequence ID" value="OOQ83988.1"/>
    <property type="molecule type" value="Genomic_DNA"/>
</dbReference>
<dbReference type="Proteomes" id="UP000190744">
    <property type="component" value="Unassembled WGS sequence"/>
</dbReference>
<dbReference type="Gene3D" id="3.30.200.20">
    <property type="entry name" value="Phosphorylase Kinase, domain 1"/>
    <property type="match status" value="1"/>
</dbReference>